<dbReference type="CDD" id="cd01133">
    <property type="entry name" value="F1-ATPase_beta_CD"/>
    <property type="match status" value="1"/>
</dbReference>
<keyword evidence="12" id="KW-1003">Cell membrane</keyword>
<comment type="similarity">
    <text evidence="2 12">Belongs to the ATPase alpha/beta chains family.</text>
</comment>
<evidence type="ECO:0000256" key="9">
    <source>
        <dbReference type="ARBA" id="ARBA00023136"/>
    </source>
</evidence>
<evidence type="ECO:0000256" key="5">
    <source>
        <dbReference type="ARBA" id="ARBA00022781"/>
    </source>
</evidence>
<dbReference type="InterPro" id="IPR000194">
    <property type="entry name" value="ATPase_F1/V1/A1_a/bsu_nucl-bd"/>
</dbReference>
<keyword evidence="4 12" id="KW-0547">Nucleotide-binding</keyword>
<dbReference type="InterPro" id="IPR027417">
    <property type="entry name" value="P-loop_NTPase"/>
</dbReference>
<dbReference type="GO" id="GO:0005886">
    <property type="term" value="C:plasma membrane"/>
    <property type="evidence" value="ECO:0007669"/>
    <property type="project" value="UniProtKB-SubCell"/>
</dbReference>
<feature type="binding site" evidence="12">
    <location>
        <begin position="152"/>
        <end position="159"/>
    </location>
    <ligand>
        <name>ATP</name>
        <dbReference type="ChEBI" id="CHEBI:30616"/>
    </ligand>
</feature>
<dbReference type="EMBL" id="CP022347">
    <property type="protein sequence ID" value="ASQ30973.1"/>
    <property type="molecule type" value="Genomic_DNA"/>
</dbReference>
<proteinExistence type="inferred from homology"/>
<keyword evidence="5 12" id="KW-0375">Hydrogen ion transport</keyword>
<dbReference type="InterPro" id="IPR005722">
    <property type="entry name" value="ATP_synth_F1_bsu"/>
</dbReference>
<dbReference type="FunFam" id="1.10.1140.10:FF:000001">
    <property type="entry name" value="ATP synthase subunit beta"/>
    <property type="match status" value="1"/>
</dbReference>
<dbReference type="RefSeq" id="WP_094325767.1">
    <property type="nucleotide sequence ID" value="NZ_CP022347.1"/>
</dbReference>
<dbReference type="InterPro" id="IPR050053">
    <property type="entry name" value="ATPase_alpha/beta_chains"/>
</dbReference>
<dbReference type="PANTHER" id="PTHR15184">
    <property type="entry name" value="ATP SYNTHASE"/>
    <property type="match status" value="1"/>
</dbReference>
<evidence type="ECO:0000256" key="1">
    <source>
        <dbReference type="ARBA" id="ARBA00004170"/>
    </source>
</evidence>
<keyword evidence="10 12" id="KW-0139">CF(1)</keyword>
<dbReference type="InterPro" id="IPR004100">
    <property type="entry name" value="ATPase_F1/V1/A1_a/bsu_N"/>
</dbReference>
<comment type="subcellular location">
    <subcellularLocation>
        <location evidence="12">Cell membrane</location>
        <topology evidence="12">Peripheral membrane protein</topology>
    </subcellularLocation>
    <subcellularLocation>
        <location evidence="1">Membrane</location>
        <topology evidence="1">Peripheral membrane protein</topology>
    </subcellularLocation>
</comment>
<organism evidence="14 15">
    <name type="scientific">Campylobacter avium LMG 24591</name>
    <dbReference type="NCBI Taxonomy" id="522484"/>
    <lineage>
        <taxon>Bacteria</taxon>
        <taxon>Pseudomonadati</taxon>
        <taxon>Campylobacterota</taxon>
        <taxon>Epsilonproteobacteria</taxon>
        <taxon>Campylobacterales</taxon>
        <taxon>Campylobacteraceae</taxon>
        <taxon>Campylobacter</taxon>
    </lineage>
</organism>
<dbReference type="EC" id="7.1.2.2" evidence="12"/>
<evidence type="ECO:0000256" key="3">
    <source>
        <dbReference type="ARBA" id="ARBA00022448"/>
    </source>
</evidence>
<dbReference type="InterPro" id="IPR003593">
    <property type="entry name" value="AAA+_ATPase"/>
</dbReference>
<feature type="domain" description="AAA+ ATPase" evidence="13">
    <location>
        <begin position="144"/>
        <end position="322"/>
    </location>
</feature>
<dbReference type="SUPFAM" id="SSF52540">
    <property type="entry name" value="P-loop containing nucleoside triphosphate hydrolases"/>
    <property type="match status" value="1"/>
</dbReference>
<evidence type="ECO:0000256" key="11">
    <source>
        <dbReference type="ARBA" id="ARBA00023310"/>
    </source>
</evidence>
<dbReference type="InterPro" id="IPR036121">
    <property type="entry name" value="ATPase_F1/V1/A1_a/bsu_N_sf"/>
</dbReference>
<dbReference type="OrthoDB" id="9801639at2"/>
<dbReference type="HAMAP" id="MF_01347">
    <property type="entry name" value="ATP_synth_beta_bact"/>
    <property type="match status" value="1"/>
</dbReference>
<dbReference type="CDD" id="cd18110">
    <property type="entry name" value="ATP-synt_F1_beta_C"/>
    <property type="match status" value="1"/>
</dbReference>
<evidence type="ECO:0000256" key="6">
    <source>
        <dbReference type="ARBA" id="ARBA00022840"/>
    </source>
</evidence>
<keyword evidence="6 12" id="KW-0067">ATP-binding</keyword>
<comment type="function">
    <text evidence="12">Produces ATP from ADP in the presence of a proton gradient across the membrane. The catalytic sites are hosted primarily by the beta subunits.</text>
</comment>
<dbReference type="GO" id="GO:0045259">
    <property type="term" value="C:proton-transporting ATP synthase complex"/>
    <property type="evidence" value="ECO:0007669"/>
    <property type="project" value="UniProtKB-KW"/>
</dbReference>
<dbReference type="InterPro" id="IPR055190">
    <property type="entry name" value="ATP-synt_VA_C"/>
</dbReference>
<keyword evidence="14" id="KW-0378">Hydrolase</keyword>
<dbReference type="Proteomes" id="UP000201169">
    <property type="component" value="Chromosome"/>
</dbReference>
<dbReference type="PANTHER" id="PTHR15184:SF71">
    <property type="entry name" value="ATP SYNTHASE SUBUNIT BETA, MITOCHONDRIAL"/>
    <property type="match status" value="1"/>
</dbReference>
<dbReference type="Gene3D" id="1.10.1140.10">
    <property type="entry name" value="Bovine Mitochondrial F1-atpase, Atp Synthase Beta Chain, Chain D, domain 3"/>
    <property type="match status" value="1"/>
</dbReference>
<keyword evidence="7 12" id="KW-1278">Translocase</keyword>
<reference evidence="14 15" key="1">
    <citation type="submission" date="2017-07" db="EMBL/GenBank/DDBJ databases">
        <title>Analysis of two Campylobacter avium genomes and identification of a novel hippuricase gene.</title>
        <authorList>
            <person name="Miller W.G."/>
            <person name="Chapman M.H."/>
            <person name="Yee E."/>
            <person name="Revez J."/>
            <person name="Bono J.L."/>
            <person name="Rossi M."/>
        </authorList>
    </citation>
    <scope>NUCLEOTIDE SEQUENCE [LARGE SCALE GENOMIC DNA]</scope>
    <source>
        <strain evidence="14 15">LMG 24591</strain>
    </source>
</reference>
<evidence type="ECO:0000256" key="12">
    <source>
        <dbReference type="HAMAP-Rule" id="MF_01347"/>
    </source>
</evidence>
<comment type="catalytic activity">
    <reaction evidence="12">
        <text>ATP + H2O + 4 H(+)(in) = ADP + phosphate + 5 H(+)(out)</text>
        <dbReference type="Rhea" id="RHEA:57720"/>
        <dbReference type="ChEBI" id="CHEBI:15377"/>
        <dbReference type="ChEBI" id="CHEBI:15378"/>
        <dbReference type="ChEBI" id="CHEBI:30616"/>
        <dbReference type="ChEBI" id="CHEBI:43474"/>
        <dbReference type="ChEBI" id="CHEBI:456216"/>
        <dbReference type="EC" id="7.1.2.2"/>
    </reaction>
</comment>
<dbReference type="SUPFAM" id="SSF47917">
    <property type="entry name" value="C-terminal domain of alpha and beta subunits of F1 ATP synthase"/>
    <property type="match status" value="1"/>
</dbReference>
<name>A0A222MYA6_9BACT</name>
<dbReference type="InterPro" id="IPR024034">
    <property type="entry name" value="ATPase_F1/V1_b/a_C"/>
</dbReference>
<accession>A0A222MYA6</accession>
<dbReference type="NCBIfam" id="TIGR01039">
    <property type="entry name" value="atpD"/>
    <property type="match status" value="1"/>
</dbReference>
<dbReference type="KEGG" id="cavi:CAV_1349"/>
<dbReference type="SMART" id="SM00382">
    <property type="entry name" value="AAA"/>
    <property type="match status" value="1"/>
</dbReference>
<evidence type="ECO:0000256" key="10">
    <source>
        <dbReference type="ARBA" id="ARBA00023196"/>
    </source>
</evidence>
<sequence>MQGIISQVLGPVVDVDFEGYLPKINEALVVNFEAEGRKNKLVLEVAAHIGDNRVRTISMDMTEGLVRGIKVEATGSPISVPVGEKVLGRIFNVTGDLIDEGEEVDFDKRWIIHRDPPPFEEQSTKSEVFETGIKVVDLLAPYQKGGKVGLFGGAGVGKTVIIMELIHNVAFKHSGYSVFAGVGERTREGNDLYNEMKESKVLDKVALCYGQMNEPPGARNRIALTGLTMAEYFRDEMGLDVLMFIDNIFRFSQSGSEMSALLGRIPSAVGYQPTLASEMGRFQERITSTKKGSITSVQAVYVPADDLTDPAPATVFAHLDATTVLNRAIAEKGIYPAVDPLDSTSRVLSPHIIGEEHYNVARGVQSVLQKYKDLQDIIAILGMDELSEEDKRTVERARKIEKFLSQPFFVAEVFTGSPGKYISLEDTIAGFKGILEGKYDHLPENAFYMVGNIEEAIEKAEKLKG</sequence>
<dbReference type="Pfam" id="PF00006">
    <property type="entry name" value="ATP-synt_ab"/>
    <property type="match status" value="1"/>
</dbReference>
<dbReference type="FunFam" id="3.40.50.300:FF:000004">
    <property type="entry name" value="ATP synthase subunit beta"/>
    <property type="match status" value="1"/>
</dbReference>
<dbReference type="Pfam" id="PF02874">
    <property type="entry name" value="ATP-synt_ab_N"/>
    <property type="match status" value="1"/>
</dbReference>
<evidence type="ECO:0000313" key="15">
    <source>
        <dbReference type="Proteomes" id="UP000201169"/>
    </source>
</evidence>
<dbReference type="InterPro" id="IPR020003">
    <property type="entry name" value="ATPase_a/bsu_AS"/>
</dbReference>
<evidence type="ECO:0000256" key="4">
    <source>
        <dbReference type="ARBA" id="ARBA00022741"/>
    </source>
</evidence>
<evidence type="ECO:0000256" key="8">
    <source>
        <dbReference type="ARBA" id="ARBA00023065"/>
    </source>
</evidence>
<dbReference type="GO" id="GO:0046933">
    <property type="term" value="F:proton-transporting ATP synthase activity, rotational mechanism"/>
    <property type="evidence" value="ECO:0007669"/>
    <property type="project" value="UniProtKB-UniRule"/>
</dbReference>
<keyword evidence="8 12" id="KW-0406">Ion transport</keyword>
<evidence type="ECO:0000256" key="7">
    <source>
        <dbReference type="ARBA" id="ARBA00022967"/>
    </source>
</evidence>
<gene>
    <name evidence="12 14" type="primary">atpD</name>
    <name evidence="14" type="ORF">CAV_1349</name>
</gene>
<keyword evidence="15" id="KW-1185">Reference proteome</keyword>
<dbReference type="SUPFAM" id="SSF50615">
    <property type="entry name" value="N-terminal domain of alpha and beta subunits of F1 ATP synthase"/>
    <property type="match status" value="1"/>
</dbReference>
<dbReference type="Gene3D" id="2.40.10.170">
    <property type="match status" value="1"/>
</dbReference>
<dbReference type="GO" id="GO:0016787">
    <property type="term" value="F:hydrolase activity"/>
    <property type="evidence" value="ECO:0007669"/>
    <property type="project" value="UniProtKB-KW"/>
</dbReference>
<evidence type="ECO:0000313" key="14">
    <source>
        <dbReference type="EMBL" id="ASQ30973.1"/>
    </source>
</evidence>
<keyword evidence="11 12" id="KW-0066">ATP synthesis</keyword>
<dbReference type="GO" id="GO:0005524">
    <property type="term" value="F:ATP binding"/>
    <property type="evidence" value="ECO:0007669"/>
    <property type="project" value="UniProtKB-UniRule"/>
</dbReference>
<dbReference type="PROSITE" id="PS00152">
    <property type="entry name" value="ATPASE_ALPHA_BETA"/>
    <property type="match status" value="1"/>
</dbReference>
<dbReference type="Gene3D" id="3.40.50.300">
    <property type="entry name" value="P-loop containing nucleotide triphosphate hydrolases"/>
    <property type="match status" value="1"/>
</dbReference>
<protein>
    <recommendedName>
        <fullName evidence="12">ATP synthase subunit beta</fullName>
        <ecNumber evidence="12">7.1.2.2</ecNumber>
    </recommendedName>
    <alternativeName>
        <fullName evidence="12">ATP synthase F1 sector subunit beta</fullName>
    </alternativeName>
    <alternativeName>
        <fullName evidence="12">F-ATPase subunit beta</fullName>
    </alternativeName>
</protein>
<evidence type="ECO:0000259" key="13">
    <source>
        <dbReference type="SMART" id="SM00382"/>
    </source>
</evidence>
<dbReference type="CDD" id="cd18115">
    <property type="entry name" value="ATP-synt_F1_beta_N"/>
    <property type="match status" value="1"/>
</dbReference>
<evidence type="ECO:0000256" key="2">
    <source>
        <dbReference type="ARBA" id="ARBA00008936"/>
    </source>
</evidence>
<keyword evidence="3 12" id="KW-0813">Transport</keyword>
<keyword evidence="9 12" id="KW-0472">Membrane</keyword>
<dbReference type="Pfam" id="PF22919">
    <property type="entry name" value="ATP-synt_VA_C"/>
    <property type="match status" value="1"/>
</dbReference>
<dbReference type="AlphaFoldDB" id="A0A222MYA6"/>